<feature type="transmembrane region" description="Helical" evidence="1">
    <location>
        <begin position="40"/>
        <end position="59"/>
    </location>
</feature>
<dbReference type="Proteomes" id="UP000008281">
    <property type="component" value="Unassembled WGS sequence"/>
</dbReference>
<dbReference type="GO" id="GO:0005886">
    <property type="term" value="C:plasma membrane"/>
    <property type="evidence" value="ECO:0007669"/>
    <property type="project" value="TreeGrafter"/>
</dbReference>
<feature type="transmembrane region" description="Helical" evidence="1">
    <location>
        <begin position="71"/>
        <end position="89"/>
    </location>
</feature>
<dbReference type="EMBL" id="DS268410">
    <property type="protein sequence ID" value="EFO99976.1"/>
    <property type="molecule type" value="Genomic_DNA"/>
</dbReference>
<keyword evidence="1" id="KW-1133">Transmembrane helix</keyword>
<feature type="transmembrane region" description="Helical" evidence="1">
    <location>
        <begin position="143"/>
        <end position="164"/>
    </location>
</feature>
<dbReference type="GO" id="GO:0038022">
    <property type="term" value="F:G protein-coupled olfactory receptor activity"/>
    <property type="evidence" value="ECO:0007669"/>
    <property type="project" value="TreeGrafter"/>
</dbReference>
<protein>
    <recommendedName>
        <fullName evidence="4">Seven TM Receptor</fullName>
    </recommendedName>
</protein>
<dbReference type="OMA" id="PAQMGNY"/>
<organism evidence="3">
    <name type="scientific">Caenorhabditis remanei</name>
    <name type="common">Caenorhabditis vulgaris</name>
    <dbReference type="NCBI Taxonomy" id="31234"/>
    <lineage>
        <taxon>Eukaryota</taxon>
        <taxon>Metazoa</taxon>
        <taxon>Ecdysozoa</taxon>
        <taxon>Nematoda</taxon>
        <taxon>Chromadorea</taxon>
        <taxon>Rhabditida</taxon>
        <taxon>Rhabditina</taxon>
        <taxon>Rhabditomorpha</taxon>
        <taxon>Rhabditoidea</taxon>
        <taxon>Rhabditidae</taxon>
        <taxon>Peloderinae</taxon>
        <taxon>Caenorhabditis</taxon>
    </lineage>
</organism>
<dbReference type="PANTHER" id="PTHR22943">
    <property type="entry name" value="7-TRANSMEMBRANE DOMAIN RECEPTOR C.ELEGANS"/>
    <property type="match status" value="1"/>
</dbReference>
<dbReference type="Pfam" id="PF10326">
    <property type="entry name" value="7TM_GPCR_Str"/>
    <property type="match status" value="1"/>
</dbReference>
<feature type="transmembrane region" description="Helical" evidence="1">
    <location>
        <begin position="209"/>
        <end position="237"/>
    </location>
</feature>
<dbReference type="InterPro" id="IPR019428">
    <property type="entry name" value="7TM_GPCR_serpentine_rcpt_Str"/>
</dbReference>
<evidence type="ECO:0000256" key="1">
    <source>
        <dbReference type="SAM" id="Phobius"/>
    </source>
</evidence>
<evidence type="ECO:0008006" key="4">
    <source>
        <dbReference type="Google" id="ProtNLM"/>
    </source>
</evidence>
<dbReference type="AlphaFoldDB" id="E3LJS6"/>
<dbReference type="OrthoDB" id="5862553at2759"/>
<dbReference type="eggNOG" id="ENOG502TG6X">
    <property type="taxonomic scope" value="Eukaryota"/>
</dbReference>
<dbReference type="GO" id="GO:0042048">
    <property type="term" value="P:olfactory behavior"/>
    <property type="evidence" value="ECO:0007669"/>
    <property type="project" value="TreeGrafter"/>
</dbReference>
<dbReference type="SUPFAM" id="SSF81321">
    <property type="entry name" value="Family A G protein-coupled receptor-like"/>
    <property type="match status" value="1"/>
</dbReference>
<keyword evidence="3" id="KW-1185">Reference proteome</keyword>
<gene>
    <name evidence="2" type="ORF">CRE_18751</name>
</gene>
<evidence type="ECO:0000313" key="2">
    <source>
        <dbReference type="EMBL" id="EFO99976.1"/>
    </source>
</evidence>
<dbReference type="HOGENOM" id="CLU_036335_2_0_1"/>
<accession>E3LJS6</accession>
<feature type="transmembrane region" description="Helical" evidence="1">
    <location>
        <begin position="101"/>
        <end position="123"/>
    </location>
</feature>
<feature type="transmembrane region" description="Helical" evidence="1">
    <location>
        <begin position="7"/>
        <end position="28"/>
    </location>
</feature>
<keyword evidence="1" id="KW-0812">Transmembrane</keyword>
<dbReference type="STRING" id="31234.E3LJS6"/>
<sequence length="344" mass="39641">MDSIQSAIPYYTAPISVIANTFLIFLIIFKSPPQMGNYKYLLIGVSIFEILYGLLDIVTEAVKQPFRFYNSFFQTVLSIGPSFVVVVPYKDRFFGKEVARIFNCLYCGFFGFSMGMFVIIFAYRLLVATENSLLKKFQGAKILLWFGYPMFYLLVFGAVAWFPYSPSPEMDEFISFSLIERLNMTLDEVVYTGPLYYSPANDSIRYDTLIVSLLQLFLVVSSLILVLFFGIKCYFYIMKFAYIQDSISIKMKNLQKQLFFALVFQALVPLVLMHIPVTILYSFSLLNIVFSSFSVATTIALFPALDPFPTIFIVKTYRLAIFDFFQHFFKCLRKKLCEFSAGND</sequence>
<dbReference type="FunCoup" id="E3LJS6">
    <property type="interactions" value="536"/>
</dbReference>
<dbReference type="PANTHER" id="PTHR22943:SF95">
    <property type="entry name" value="G-PROTEIN COUPLED RECEPTOR STR-217-RELATED"/>
    <property type="match status" value="1"/>
</dbReference>
<evidence type="ECO:0000313" key="3">
    <source>
        <dbReference type="Proteomes" id="UP000008281"/>
    </source>
</evidence>
<keyword evidence="1" id="KW-0472">Membrane</keyword>
<feature type="transmembrane region" description="Helical" evidence="1">
    <location>
        <begin position="258"/>
        <end position="279"/>
    </location>
</feature>
<dbReference type="InParanoid" id="E3LJS6"/>
<reference evidence="2" key="1">
    <citation type="submission" date="2007-07" db="EMBL/GenBank/DDBJ databases">
        <title>PCAP assembly of the Caenorhabditis remanei genome.</title>
        <authorList>
            <consortium name="The Caenorhabditis remanei Sequencing Consortium"/>
            <person name="Wilson R.K."/>
        </authorList>
    </citation>
    <scope>NUCLEOTIDE SEQUENCE [LARGE SCALE GENOMIC DNA]</scope>
    <source>
        <strain evidence="2">PB4641</strain>
    </source>
</reference>
<name>E3LJS6_CAERE</name>
<proteinExistence type="predicted"/>